<keyword evidence="4" id="KW-1185">Reference proteome</keyword>
<dbReference type="Pfam" id="PF13424">
    <property type="entry name" value="TPR_12"/>
    <property type="match status" value="2"/>
</dbReference>
<dbReference type="RefSeq" id="WP_153453596.1">
    <property type="nucleotide sequence ID" value="NZ_WEGJ01000014.1"/>
</dbReference>
<dbReference type="Gene3D" id="1.25.40.10">
    <property type="entry name" value="Tetratricopeptide repeat domain"/>
    <property type="match status" value="2"/>
</dbReference>
<dbReference type="PANTHER" id="PTHR46082:SF6">
    <property type="entry name" value="AAA+ ATPASE DOMAIN-CONTAINING PROTEIN-RELATED"/>
    <property type="match status" value="1"/>
</dbReference>
<dbReference type="InterPro" id="IPR002182">
    <property type="entry name" value="NB-ARC"/>
</dbReference>
<evidence type="ECO:0000259" key="1">
    <source>
        <dbReference type="Pfam" id="PF00931"/>
    </source>
</evidence>
<dbReference type="SUPFAM" id="SSF48452">
    <property type="entry name" value="TPR-like"/>
    <property type="match status" value="2"/>
</dbReference>
<dbReference type="GO" id="GO:0007165">
    <property type="term" value="P:signal transduction"/>
    <property type="evidence" value="ECO:0007669"/>
    <property type="project" value="InterPro"/>
</dbReference>
<dbReference type="AlphaFoldDB" id="A0A7K0CKA2"/>
<dbReference type="InterPro" id="IPR000157">
    <property type="entry name" value="TIR_dom"/>
</dbReference>
<dbReference type="Pfam" id="PF13374">
    <property type="entry name" value="TPR_10"/>
    <property type="match status" value="3"/>
</dbReference>
<dbReference type="InterPro" id="IPR053137">
    <property type="entry name" value="NLR-like"/>
</dbReference>
<gene>
    <name evidence="3" type="ORF">SRB5_38130</name>
</gene>
<comment type="caution">
    <text evidence="3">The sequence shown here is derived from an EMBL/GenBank/DDBJ whole genome shotgun (WGS) entry which is preliminary data.</text>
</comment>
<dbReference type="SUPFAM" id="SSF52540">
    <property type="entry name" value="P-loop containing nucleoside triphosphate hydrolases"/>
    <property type="match status" value="1"/>
</dbReference>
<dbReference type="EMBL" id="WEGJ01000014">
    <property type="protein sequence ID" value="MQY13663.1"/>
    <property type="molecule type" value="Genomic_DNA"/>
</dbReference>
<dbReference type="Pfam" id="PF13676">
    <property type="entry name" value="TIR_2"/>
    <property type="match status" value="1"/>
</dbReference>
<dbReference type="InterPro" id="IPR027417">
    <property type="entry name" value="P-loop_NTPase"/>
</dbReference>
<evidence type="ECO:0000313" key="4">
    <source>
        <dbReference type="Proteomes" id="UP000466345"/>
    </source>
</evidence>
<evidence type="ECO:0008006" key="5">
    <source>
        <dbReference type="Google" id="ProtNLM"/>
    </source>
</evidence>
<protein>
    <recommendedName>
        <fullName evidence="5">Tetratricopeptide repeat protein</fullName>
    </recommendedName>
</protein>
<evidence type="ECO:0000313" key="3">
    <source>
        <dbReference type="EMBL" id="MQY13663.1"/>
    </source>
</evidence>
<dbReference type="PANTHER" id="PTHR46082">
    <property type="entry name" value="ATP/GTP-BINDING PROTEIN-RELATED"/>
    <property type="match status" value="1"/>
</dbReference>
<dbReference type="Pfam" id="PF00931">
    <property type="entry name" value="NB-ARC"/>
    <property type="match status" value="1"/>
</dbReference>
<dbReference type="NCBIfam" id="NF040586">
    <property type="entry name" value="FxSxx_TPR"/>
    <property type="match status" value="1"/>
</dbReference>
<evidence type="ECO:0000259" key="2">
    <source>
        <dbReference type="Pfam" id="PF13676"/>
    </source>
</evidence>
<proteinExistence type="predicted"/>
<organism evidence="3 4">
    <name type="scientific">Streptomyces smaragdinus</name>
    <dbReference type="NCBI Taxonomy" id="2585196"/>
    <lineage>
        <taxon>Bacteria</taxon>
        <taxon>Bacillati</taxon>
        <taxon>Actinomycetota</taxon>
        <taxon>Actinomycetes</taxon>
        <taxon>Kitasatosporales</taxon>
        <taxon>Streptomycetaceae</taxon>
        <taxon>Streptomyces</taxon>
    </lineage>
</organism>
<dbReference type="GO" id="GO:0043531">
    <property type="term" value="F:ADP binding"/>
    <property type="evidence" value="ECO:0007669"/>
    <property type="project" value="InterPro"/>
</dbReference>
<feature type="domain" description="TIR" evidence="2">
    <location>
        <begin position="21"/>
        <end position="134"/>
    </location>
</feature>
<dbReference type="Proteomes" id="UP000466345">
    <property type="component" value="Unassembled WGS sequence"/>
</dbReference>
<dbReference type="InterPro" id="IPR011990">
    <property type="entry name" value="TPR-like_helical_dom_sf"/>
</dbReference>
<reference evidence="3 4" key="1">
    <citation type="submission" date="2019-10" db="EMBL/GenBank/DDBJ databases">
        <title>Streptomyces smaragdinus sp. nov. and Streptomyces fabii sp. nov., isolated from the gut of fungus growing-termite Macrotermes natalensis.</title>
        <authorList>
            <person name="Schwitalla J."/>
            <person name="Benndorf R."/>
            <person name="Martin K."/>
            <person name="De Beer W."/>
            <person name="Kaster A.-K."/>
            <person name="Vollmers J."/>
            <person name="Poulsen M."/>
            <person name="Beemelmanns C."/>
        </authorList>
    </citation>
    <scope>NUCLEOTIDE SEQUENCE [LARGE SCALE GENOMIC DNA]</scope>
    <source>
        <strain evidence="3 4">RB5</strain>
    </source>
</reference>
<feature type="domain" description="NB-ARC" evidence="1">
    <location>
        <begin position="184"/>
        <end position="312"/>
    </location>
</feature>
<dbReference type="OrthoDB" id="580767at2"/>
<dbReference type="Gene3D" id="3.40.50.300">
    <property type="entry name" value="P-loop containing nucleotide triphosphate hydrolases"/>
    <property type="match status" value="1"/>
</dbReference>
<sequence length="1000" mass="111716">MSPQQAPSGEETRDYLVVFPGFQRHWATWVLRILESHGHRATMYRWDPPREKPLQGALSDLLLAEAQVVLVLSQWFFQLGPRPEGDWDDVLRGFVREHKDRFAAVNVSSGALPPAAGVVRPAELWGIDAGEAERRLLTRLELPTEAQRALAGRRPFRYPSDPPEVWGDVPRRNPAFTGRDELLGDLGKRLTDAQAGAAVCALVGMPGIGKTQIVAEYAHRYSAEYDVVWWVNAESPAQRRERFGQLATRLDLPTDTSGPGERIRAVREALRIGAPYLHWLIIFDGWDDLRDLDTLVPVGSGHVLVTARNRQWGQHADMIEVSGFNRAESTGFLMRRARRITSIEAERVADRLEHVPLALSQAAAYLDGADIAVEDYLRQTESGYGAPELAEEEATSYPASSLMSWSLLINQLRQENPRAVDLLALCTGFASGRIPLGLVRQLPDRDLPEGLRWLGRDPAAWSKALEALANFSVVTLEPMDRTAAEEPDSVEIAVRMHRLVHSIVNRLLAPEGREVHRRVVRRALAEADPGHPQNVADWPRYADLMLHLEPSGALRSTNRRIQHLVVNCLGYCMHSGEYALGAALAAQVREAWHGMLDPGDPLWFKLTQRQSRMLRDGGRLSESYALDEAQLARLQAEETPNEAELASTHSALAADLRRLGRYTEALEHQERALAYAERLYGPDDQFTLSMRGNRAVTLRLLGRYAEAYETDVQELRVLEVVLPPRDRKTLLVSNNVAFDLRLLGRFQEALTRQQQGTKLQVQTLGRDHVQTLLASRQLALCQYRAGGARDETGAVLGSLLDRFRRAHGRRAWQTLILTNDYSCYLREQGQLDDALALAKEAEEGFRALLGTTHPVSTGLPSNIGLILRLMGDRSGALNLFEQSLAGMRALLGERHPWTLGCALNATMGRNASGRLREAADLSRRTMTLAREVLGEDHPLTLSATTAVAADLRALQELEEATTYEEEALQRLNRTMGAQHPHTVDARKRVRPYWDFEANLG</sequence>
<accession>A0A7K0CKA2</accession>
<name>A0A7K0CKA2_9ACTN</name>